<keyword evidence="10" id="KW-0479">Metal-binding</keyword>
<gene>
    <name evidence="13" type="ORF">AAG570_000915</name>
</gene>
<evidence type="ECO:0000256" key="11">
    <source>
        <dbReference type="RuleBase" id="RU368004"/>
    </source>
</evidence>
<keyword evidence="10" id="KW-0863">Zinc-finger</keyword>
<evidence type="ECO:0000313" key="13">
    <source>
        <dbReference type="EMBL" id="KAL1140989.1"/>
    </source>
</evidence>
<evidence type="ECO:0000256" key="9">
    <source>
        <dbReference type="ARBA" id="ARBA00047957"/>
    </source>
</evidence>
<keyword evidence="14" id="KW-1185">Reference proteome</keyword>
<dbReference type="PANTHER" id="PTHR21210">
    <property type="entry name" value="TRNA (URACIL-O(2)-)-METHYLTRANSFERASE-RELATED"/>
    <property type="match status" value="1"/>
</dbReference>
<dbReference type="InterPro" id="IPR029063">
    <property type="entry name" value="SAM-dependent_MTases_sf"/>
</dbReference>
<keyword evidence="10" id="KW-0862">Zinc</keyword>
<evidence type="ECO:0000256" key="3">
    <source>
        <dbReference type="ARBA" id="ARBA00009056"/>
    </source>
</evidence>
<dbReference type="SUPFAM" id="SSF53335">
    <property type="entry name" value="S-adenosyl-L-methionine-dependent methyltransferases"/>
    <property type="match status" value="1"/>
</dbReference>
<comment type="similarity">
    <text evidence="3 11">Belongs to the TRM44 family.</text>
</comment>
<dbReference type="GO" id="GO:0008270">
    <property type="term" value="F:zinc ion binding"/>
    <property type="evidence" value="ECO:0007669"/>
    <property type="project" value="UniProtKB-KW"/>
</dbReference>
<evidence type="ECO:0000256" key="10">
    <source>
        <dbReference type="PROSITE-ProRule" id="PRU00723"/>
    </source>
</evidence>
<dbReference type="AlphaFoldDB" id="A0ABD0Z0L0"/>
<protein>
    <recommendedName>
        <fullName evidence="11">tRNA (uracil-O(2)-)-methyltransferase</fullName>
        <ecNumber evidence="11">2.1.1.211</ecNumber>
    </recommendedName>
</protein>
<feature type="non-terminal residue" evidence="13">
    <location>
        <position position="1"/>
    </location>
</feature>
<evidence type="ECO:0000256" key="7">
    <source>
        <dbReference type="ARBA" id="ARBA00022691"/>
    </source>
</evidence>
<dbReference type="Pfam" id="PF07757">
    <property type="entry name" value="AdoMet_MTase"/>
    <property type="match status" value="1"/>
</dbReference>
<keyword evidence="7 11" id="KW-0949">S-adenosyl-L-methionine</keyword>
<accession>A0ABD0Z0L0</accession>
<feature type="domain" description="C3H1-type" evidence="12">
    <location>
        <begin position="425"/>
        <end position="452"/>
    </location>
</feature>
<evidence type="ECO:0000256" key="6">
    <source>
        <dbReference type="ARBA" id="ARBA00022679"/>
    </source>
</evidence>
<dbReference type="InterPro" id="IPR011671">
    <property type="entry name" value="tRNA_uracil_MeTrfase"/>
</dbReference>
<comment type="function">
    <text evidence="1">Probable adenosyl-L-methionine (AdoMet)-dependent tRNA (uracil-O(2)-)-methyltransferase.</text>
</comment>
<evidence type="ECO:0000256" key="8">
    <source>
        <dbReference type="ARBA" id="ARBA00022694"/>
    </source>
</evidence>
<keyword evidence="8 11" id="KW-0819">tRNA processing</keyword>
<dbReference type="EMBL" id="JBFDAA010000001">
    <property type="protein sequence ID" value="KAL1140989.1"/>
    <property type="molecule type" value="Genomic_DNA"/>
</dbReference>
<dbReference type="GO" id="GO:0005737">
    <property type="term" value="C:cytoplasm"/>
    <property type="evidence" value="ECO:0007669"/>
    <property type="project" value="UniProtKB-SubCell"/>
</dbReference>
<feature type="zinc finger region" description="C3H1-type" evidence="10">
    <location>
        <begin position="425"/>
        <end position="452"/>
    </location>
</feature>
<comment type="function">
    <text evidence="11">Adenosyl-L-methionine (AdoMet)-dependent tRNA (uracil-O(2)-)-methyltransferase.</text>
</comment>
<comment type="catalytic activity">
    <reaction evidence="9 11">
        <text>uridine(44) in tRNA(Ser) + S-adenosyl-L-methionine = 2'-O-methyluridine(44) in tRNA(Ser) + S-adenosyl-L-homocysteine + H(+)</text>
        <dbReference type="Rhea" id="RHEA:43100"/>
        <dbReference type="Rhea" id="RHEA-COMP:10339"/>
        <dbReference type="Rhea" id="RHEA-COMP:10340"/>
        <dbReference type="ChEBI" id="CHEBI:15378"/>
        <dbReference type="ChEBI" id="CHEBI:57856"/>
        <dbReference type="ChEBI" id="CHEBI:59789"/>
        <dbReference type="ChEBI" id="CHEBI:65315"/>
        <dbReference type="ChEBI" id="CHEBI:74478"/>
        <dbReference type="EC" id="2.1.1.211"/>
    </reaction>
</comment>
<comment type="subcellular location">
    <subcellularLocation>
        <location evidence="2 11">Cytoplasm</location>
    </subcellularLocation>
</comment>
<reference evidence="13 14" key="1">
    <citation type="submission" date="2024-07" db="EMBL/GenBank/DDBJ databases">
        <title>Chromosome-level genome assembly of the water stick insect Ranatra chinensis (Heteroptera: Nepidae).</title>
        <authorList>
            <person name="Liu X."/>
        </authorList>
    </citation>
    <scope>NUCLEOTIDE SEQUENCE [LARGE SCALE GENOMIC DNA]</scope>
    <source>
        <strain evidence="13">Cailab_2021Rc</strain>
        <tissue evidence="13">Muscle</tissue>
    </source>
</reference>
<evidence type="ECO:0000256" key="5">
    <source>
        <dbReference type="ARBA" id="ARBA00022603"/>
    </source>
</evidence>
<organism evidence="13 14">
    <name type="scientific">Ranatra chinensis</name>
    <dbReference type="NCBI Taxonomy" id="642074"/>
    <lineage>
        <taxon>Eukaryota</taxon>
        <taxon>Metazoa</taxon>
        <taxon>Ecdysozoa</taxon>
        <taxon>Arthropoda</taxon>
        <taxon>Hexapoda</taxon>
        <taxon>Insecta</taxon>
        <taxon>Pterygota</taxon>
        <taxon>Neoptera</taxon>
        <taxon>Paraneoptera</taxon>
        <taxon>Hemiptera</taxon>
        <taxon>Heteroptera</taxon>
        <taxon>Panheteroptera</taxon>
        <taxon>Nepomorpha</taxon>
        <taxon>Nepidae</taxon>
        <taxon>Ranatrinae</taxon>
        <taxon>Ranatra</taxon>
    </lineage>
</organism>
<sequence length="452" mass="51854">SENSAAFFKPIIDGTLPKLSADISYVVQLKENQLLLKTNTNVLTSDNDLKWLSSVLFPTLVRWIKAGVTCSMNSLSLVPADEYCFLYQHLKEKYWGNLWDIWTEATDPKKFIHEDIAIAAYLILIWKRETMKFVDLGCGNGLLVYILNSEDHSGFGIDVRPRKIWNKYPSSTLLKVGAITPSDHSLFPEVDWIIGNHSDELSPWIPVIAARSSYRCKFFLLPCCTYEFDGSKYARSSSSLSQYADYIEYLKKVADICGFKVKVDRLRIPSTKRICIIGDGRTYNKNKSHETEIKISEYINSRIPTNSHGVNERWIKTFVPRQSTERVRNCTQLNQTLVEGIINAVSNVLLEKKDSDSNTTWNEGKKTNLSDLVTVIPRTMLVQLKDECGGLKTLLRNHRHIFRVEEGAVRFRKPVPCINNHKSVNWKKKPCWFYKNHPDSCPLENDSCSFIH</sequence>
<keyword evidence="4 11" id="KW-0963">Cytoplasm</keyword>
<evidence type="ECO:0000256" key="1">
    <source>
        <dbReference type="ARBA" id="ARBA00002778"/>
    </source>
</evidence>
<evidence type="ECO:0000259" key="12">
    <source>
        <dbReference type="PROSITE" id="PS50103"/>
    </source>
</evidence>
<dbReference type="GO" id="GO:0030488">
    <property type="term" value="P:tRNA methylation"/>
    <property type="evidence" value="ECO:0007669"/>
    <property type="project" value="UniProtKB-UniRule"/>
</dbReference>
<dbReference type="GO" id="GO:0141101">
    <property type="term" value="F:tRNA(Ser) (uridine(44)-2'-O-)-methyltransferase activity"/>
    <property type="evidence" value="ECO:0007669"/>
    <property type="project" value="UniProtKB-EC"/>
</dbReference>
<proteinExistence type="inferred from homology"/>
<evidence type="ECO:0000256" key="4">
    <source>
        <dbReference type="ARBA" id="ARBA00022490"/>
    </source>
</evidence>
<dbReference type="PROSITE" id="PS50103">
    <property type="entry name" value="ZF_C3H1"/>
    <property type="match status" value="1"/>
</dbReference>
<dbReference type="InterPro" id="IPR000571">
    <property type="entry name" value="Znf_CCCH"/>
</dbReference>
<keyword evidence="5 11" id="KW-0489">Methyltransferase</keyword>
<dbReference type="PANTHER" id="PTHR21210:SF0">
    <property type="entry name" value="TRNA (URACIL-O(2)-)-METHYLTRANSFERASE-RELATED"/>
    <property type="match status" value="1"/>
</dbReference>
<comment type="caution">
    <text evidence="13">The sequence shown here is derived from an EMBL/GenBank/DDBJ whole genome shotgun (WGS) entry which is preliminary data.</text>
</comment>
<dbReference type="Proteomes" id="UP001558652">
    <property type="component" value="Unassembled WGS sequence"/>
</dbReference>
<evidence type="ECO:0000256" key="2">
    <source>
        <dbReference type="ARBA" id="ARBA00004496"/>
    </source>
</evidence>
<dbReference type="EC" id="2.1.1.211" evidence="11"/>
<evidence type="ECO:0000313" key="14">
    <source>
        <dbReference type="Proteomes" id="UP001558652"/>
    </source>
</evidence>
<keyword evidence="6 11" id="KW-0808">Transferase</keyword>
<name>A0ABD0Z0L0_9HEMI</name>